<evidence type="ECO:0000256" key="1">
    <source>
        <dbReference type="SAM" id="MobiDB-lite"/>
    </source>
</evidence>
<protein>
    <recommendedName>
        <fullName evidence="6">Type IV secretion system protein</fullName>
    </recommendedName>
</protein>
<comment type="caution">
    <text evidence="4">The sequence shown here is derived from an EMBL/GenBank/DDBJ whole genome shotgun (WGS) entry which is preliminary data.</text>
</comment>
<evidence type="ECO:0000256" key="2">
    <source>
        <dbReference type="SAM" id="Phobius"/>
    </source>
</evidence>
<dbReference type="Proteomes" id="UP000323380">
    <property type="component" value="Unassembled WGS sequence"/>
</dbReference>
<feature type="transmembrane region" description="Helical" evidence="2">
    <location>
        <begin position="359"/>
        <end position="378"/>
    </location>
</feature>
<gene>
    <name evidence="4" type="ORF">FXF69_05050</name>
</gene>
<reference evidence="4 5" key="1">
    <citation type="submission" date="2019-08" db="EMBL/GenBank/DDBJ databases">
        <title>Actinomadura sp. nov. CYP1-5 isolated from mountain soil.</title>
        <authorList>
            <person name="Songsumanus A."/>
            <person name="Kuncharoen N."/>
            <person name="Kudo T."/>
            <person name="Yuki M."/>
            <person name="Igarashi Y."/>
            <person name="Tanasupawat S."/>
        </authorList>
    </citation>
    <scope>NUCLEOTIDE SEQUENCE [LARGE SCALE GENOMIC DNA]</scope>
    <source>
        <strain evidence="4 5">JCM 14158</strain>
    </source>
</reference>
<feature type="transmembrane region" description="Helical" evidence="2">
    <location>
        <begin position="119"/>
        <end position="142"/>
    </location>
</feature>
<dbReference type="AlphaFoldDB" id="A0A5D0NWK6"/>
<keyword evidence="5" id="KW-1185">Reference proteome</keyword>
<evidence type="ECO:0000256" key="3">
    <source>
        <dbReference type="SAM" id="SignalP"/>
    </source>
</evidence>
<feature type="transmembrane region" description="Helical" evidence="2">
    <location>
        <begin position="173"/>
        <end position="192"/>
    </location>
</feature>
<feature type="chain" id="PRO_5022891452" description="Type IV secretion system protein" evidence="3">
    <location>
        <begin position="41"/>
        <end position="574"/>
    </location>
</feature>
<feature type="transmembrane region" description="Helical" evidence="2">
    <location>
        <begin position="204"/>
        <end position="225"/>
    </location>
</feature>
<feature type="compositionally biased region" description="Pro residues" evidence="1">
    <location>
        <begin position="42"/>
        <end position="71"/>
    </location>
</feature>
<evidence type="ECO:0000313" key="4">
    <source>
        <dbReference type="EMBL" id="TYB48558.1"/>
    </source>
</evidence>
<dbReference type="STRING" id="1220554.GCA_001552135_02314"/>
<keyword evidence="2" id="KW-0812">Transmembrane</keyword>
<keyword evidence="2" id="KW-0472">Membrane</keyword>
<feature type="signal peptide" evidence="3">
    <location>
        <begin position="1"/>
        <end position="40"/>
    </location>
</feature>
<feature type="transmembrane region" description="Helical" evidence="2">
    <location>
        <begin position="384"/>
        <end position="405"/>
    </location>
</feature>
<keyword evidence="2" id="KW-1133">Transmembrane helix</keyword>
<evidence type="ECO:0000313" key="5">
    <source>
        <dbReference type="Proteomes" id="UP000323380"/>
    </source>
</evidence>
<evidence type="ECO:0008006" key="6">
    <source>
        <dbReference type="Google" id="ProtNLM"/>
    </source>
</evidence>
<organism evidence="4 5">
    <name type="scientific">Actinomadura chibensis</name>
    <dbReference type="NCBI Taxonomy" id="392828"/>
    <lineage>
        <taxon>Bacteria</taxon>
        <taxon>Bacillati</taxon>
        <taxon>Actinomycetota</taxon>
        <taxon>Actinomycetes</taxon>
        <taxon>Streptosporangiales</taxon>
        <taxon>Thermomonosporaceae</taxon>
        <taxon>Actinomadura</taxon>
    </lineage>
</organism>
<feature type="region of interest" description="Disordered" evidence="1">
    <location>
        <begin position="36"/>
        <end position="89"/>
    </location>
</feature>
<sequence>MEGRMAQAGRRALHRIAWAVLLCAVAGAFLNAAHPPGAAAAPTPPAPAPTTSPPLPPGVPPQLPVEPPIRVPPAQQRDDPKPGTGLLGELDQQKVNGYPISSYELTGDPGGALDWQPKLLIFLTNGTFGFVKLIIEVLAWLLGWALQFGPADTLLGPAEAVADAYRTQIVDRLGLPSLLLTLAGLWCGLLVLRGRGARGWSEMGLSVLISALSATTLLAPADLLMGDNGLMGTTRDTATSLAAITASRGASDETDPSARMKEIILDTFVAKPHQMLQFGTVFEGNSKVPAKCLQAYKDGLSGKKPPGVQLGDFPEAMNPFAQAPAADRREDPAGFFMEDAGDECKEYADYHAKPSWDRFFGVILLLVAAGLVAVLILLMVGTLLISICAMAGYAVTGHVVAVVAIMPGAARGLLWRWLGGVARIVLVIYVVVVLLPLVTITIDVLMIDAEGQGLMVRFALMDMVVGAGLVAHRRAQRASTLAGRRFSRRLEWGRIGGSRGAGSGYSTYGLLEEMAGRGGQGGPVSHPLDGPSVGRTFQSVRAEIDRVVGPMATTARGARGAARGAHRAWTRIRS</sequence>
<dbReference type="RefSeq" id="WP_148344099.1">
    <property type="nucleotide sequence ID" value="NZ_VSFG01000001.1"/>
</dbReference>
<feature type="transmembrane region" description="Helical" evidence="2">
    <location>
        <begin position="417"/>
        <end position="442"/>
    </location>
</feature>
<dbReference type="EMBL" id="VSFG01000001">
    <property type="protein sequence ID" value="TYB48558.1"/>
    <property type="molecule type" value="Genomic_DNA"/>
</dbReference>
<keyword evidence="3" id="KW-0732">Signal</keyword>
<name>A0A5D0NWK6_9ACTN</name>
<proteinExistence type="predicted"/>
<accession>A0A5D0NWK6</accession>